<dbReference type="GO" id="GO:0005829">
    <property type="term" value="C:cytosol"/>
    <property type="evidence" value="ECO:0007669"/>
    <property type="project" value="TreeGrafter"/>
</dbReference>
<proteinExistence type="predicted"/>
<evidence type="ECO:0000259" key="1">
    <source>
        <dbReference type="Pfam" id="PF03358"/>
    </source>
</evidence>
<comment type="caution">
    <text evidence="2">The sequence shown here is derived from an EMBL/GenBank/DDBJ whole genome shotgun (WGS) entry which is preliminary data.</text>
</comment>
<dbReference type="Gene3D" id="3.40.50.360">
    <property type="match status" value="1"/>
</dbReference>
<dbReference type="EMBL" id="JGZE01000028">
    <property type="protein sequence ID" value="KFI74146.1"/>
    <property type="molecule type" value="Genomic_DNA"/>
</dbReference>
<dbReference type="RefSeq" id="WP_033511887.1">
    <property type="nucleotide sequence ID" value="NZ_JDUO01000002.1"/>
</dbReference>
<sequence length="181" mass="19517">MTTIAVLVGSLRKESFNLALAKGIESLAPEGVNFVYADMDLPLFNQDLEADFPAKAVAIKQVVEQADGVLFVTPEYDRSFSGVMKNAIDWASRPWGQSSFAGKPAAIVGASMGPLGTTQAQSQLRNVLLYLDMKVMGQPEVYFNAITGLDEQGHVVGESREFIKSFAEAFVAHVRSAASAR</sequence>
<reference evidence="2 3" key="1">
    <citation type="submission" date="2014-03" db="EMBL/GenBank/DDBJ databases">
        <title>Genomics of Bifidobacteria.</title>
        <authorList>
            <person name="Ventura M."/>
            <person name="Milani C."/>
            <person name="Lugli G.A."/>
        </authorList>
    </citation>
    <scope>NUCLEOTIDE SEQUENCE [LARGE SCALE GENOMIC DNA]</scope>
    <source>
        <strain evidence="2 3">DSM 21395</strain>
    </source>
</reference>
<evidence type="ECO:0000313" key="3">
    <source>
        <dbReference type="Proteomes" id="UP000029082"/>
    </source>
</evidence>
<dbReference type="EC" id="1.6.5.2" evidence="2"/>
<dbReference type="Proteomes" id="UP000029082">
    <property type="component" value="Unassembled WGS sequence"/>
</dbReference>
<dbReference type="GO" id="GO:0003955">
    <property type="term" value="F:NAD(P)H dehydrogenase (quinone) activity"/>
    <property type="evidence" value="ECO:0007669"/>
    <property type="project" value="UniProtKB-EC"/>
</dbReference>
<dbReference type="SUPFAM" id="SSF52218">
    <property type="entry name" value="Flavoproteins"/>
    <property type="match status" value="1"/>
</dbReference>
<dbReference type="InterPro" id="IPR029039">
    <property type="entry name" value="Flavoprotein-like_sf"/>
</dbReference>
<dbReference type="Pfam" id="PF03358">
    <property type="entry name" value="FMN_red"/>
    <property type="match status" value="1"/>
</dbReference>
<gene>
    <name evidence="2" type="ORF">BMON_1392</name>
</gene>
<keyword evidence="2" id="KW-0560">Oxidoreductase</keyword>
<dbReference type="GO" id="GO:0010181">
    <property type="term" value="F:FMN binding"/>
    <property type="evidence" value="ECO:0007669"/>
    <property type="project" value="TreeGrafter"/>
</dbReference>
<dbReference type="InterPro" id="IPR005025">
    <property type="entry name" value="FMN_Rdtase-like_dom"/>
</dbReference>
<feature type="domain" description="NADPH-dependent FMN reductase-like" evidence="1">
    <location>
        <begin position="3"/>
        <end position="145"/>
    </location>
</feature>
<dbReference type="eggNOG" id="COG0431">
    <property type="taxonomic scope" value="Bacteria"/>
</dbReference>
<dbReference type="STRING" id="1437603.GCA_000771525_00809"/>
<dbReference type="InterPro" id="IPR050712">
    <property type="entry name" value="NAD(P)H-dep_reductase"/>
</dbReference>
<accession>A0A087BSZ6</accession>
<protein>
    <submittedName>
        <fullName evidence="2">NADPH-dependent FMN reductase domain-containing protein</fullName>
        <ecNumber evidence="2">1.6.5.2</ecNumber>
    </submittedName>
</protein>
<dbReference type="OrthoDB" id="9812295at2"/>
<keyword evidence="3" id="KW-1185">Reference proteome</keyword>
<dbReference type="PANTHER" id="PTHR30543">
    <property type="entry name" value="CHROMATE REDUCTASE"/>
    <property type="match status" value="1"/>
</dbReference>
<dbReference type="GeneID" id="93094039"/>
<dbReference type="AlphaFoldDB" id="A0A087BSZ6"/>
<organism evidence="2 3">
    <name type="scientific">Bifidobacterium mongoliense DSM 21395</name>
    <dbReference type="NCBI Taxonomy" id="1437603"/>
    <lineage>
        <taxon>Bacteria</taxon>
        <taxon>Bacillati</taxon>
        <taxon>Actinomycetota</taxon>
        <taxon>Actinomycetes</taxon>
        <taxon>Bifidobacteriales</taxon>
        <taxon>Bifidobacteriaceae</taxon>
        <taxon>Bifidobacterium</taxon>
    </lineage>
</organism>
<name>A0A087BSZ6_9BIFI</name>
<evidence type="ECO:0000313" key="2">
    <source>
        <dbReference type="EMBL" id="KFI74146.1"/>
    </source>
</evidence>
<dbReference type="PANTHER" id="PTHR30543:SF21">
    <property type="entry name" value="NAD(P)H-DEPENDENT FMN REDUCTASE LOT6"/>
    <property type="match status" value="1"/>
</dbReference>